<evidence type="ECO:0000256" key="2">
    <source>
        <dbReference type="ARBA" id="ARBA00022605"/>
    </source>
</evidence>
<dbReference type="Gene3D" id="3.40.1160.10">
    <property type="entry name" value="Acetylglutamate kinase-like"/>
    <property type="match status" value="2"/>
</dbReference>
<feature type="binding site" evidence="8">
    <location>
        <position position="21"/>
    </location>
    <ligand>
        <name>ATP</name>
        <dbReference type="ChEBI" id="CHEBI:30616"/>
    </ligand>
</feature>
<dbReference type="PANTHER" id="PTHR43654">
    <property type="entry name" value="GLUTAMATE 5-KINASE"/>
    <property type="match status" value="1"/>
</dbReference>
<dbReference type="HAMAP" id="MF_00456">
    <property type="entry name" value="ProB"/>
    <property type="match status" value="1"/>
</dbReference>
<evidence type="ECO:0000256" key="1">
    <source>
        <dbReference type="ARBA" id="ARBA00022490"/>
    </source>
</evidence>
<dbReference type="InterPro" id="IPR036393">
    <property type="entry name" value="AceGlu_kinase-like_sf"/>
</dbReference>
<accession>A0A1H9IQF1</accession>
<dbReference type="EMBL" id="FOGG01000001">
    <property type="protein sequence ID" value="SEQ76739.1"/>
    <property type="molecule type" value="Genomic_DNA"/>
</dbReference>
<comment type="pathway">
    <text evidence="8">Amino-acid biosynthesis; L-proline biosynthesis; L-glutamate 5-semialdehyde from L-glutamate: step 1/2.</text>
</comment>
<dbReference type="PANTHER" id="PTHR43654:SF1">
    <property type="entry name" value="ISOPENTENYL PHOSPHATE KINASE"/>
    <property type="match status" value="1"/>
</dbReference>
<dbReference type="GO" id="GO:0004349">
    <property type="term" value="F:glutamate 5-kinase activity"/>
    <property type="evidence" value="ECO:0007669"/>
    <property type="project" value="UniProtKB-UniRule"/>
</dbReference>
<dbReference type="InterPro" id="IPR005715">
    <property type="entry name" value="Glu_5kinase/COase_Synthase"/>
</dbReference>
<comment type="function">
    <text evidence="8">Catalyzes the transfer of a phosphate group to glutamate to form L-glutamate 5-phosphate.</text>
</comment>
<dbReference type="SMART" id="SM00359">
    <property type="entry name" value="PUA"/>
    <property type="match status" value="1"/>
</dbReference>
<dbReference type="STRING" id="390241.SAMN04488023_10146"/>
<feature type="binding site" evidence="8">
    <location>
        <position position="160"/>
    </location>
    <ligand>
        <name>substrate</name>
    </ligand>
</feature>
<dbReference type="AlphaFoldDB" id="A0A1H9IQF1"/>
<dbReference type="PIRSF" id="PIRSF000729">
    <property type="entry name" value="GK"/>
    <property type="match status" value="1"/>
</dbReference>
<dbReference type="Pfam" id="PF00696">
    <property type="entry name" value="AA_kinase"/>
    <property type="match status" value="1"/>
</dbReference>
<evidence type="ECO:0000256" key="6">
    <source>
        <dbReference type="ARBA" id="ARBA00022777"/>
    </source>
</evidence>
<evidence type="ECO:0000256" key="7">
    <source>
        <dbReference type="ARBA" id="ARBA00022840"/>
    </source>
</evidence>
<dbReference type="PRINTS" id="PR00474">
    <property type="entry name" value="GLU5KINASE"/>
</dbReference>
<sequence length="369" mass="39953">MPNQIASSKIMKLAYKKIVVKVGSNVITQGNGLPDEHRIQHLVNQLSAIKKQGIEVILVSSGAVASGRSLIKVSEKQDAVTTRQLLAAIGQVKLINTYAGFFNEHAIKCAQVLVTKEDFRDRAHYLNMKNCMEILLQNEVIPVVNENDVVSVTELMFTDNDELAGLIASMLNADALIILSNVNGIYNGDPKAEGSEVIQEISGTVSNLASFISTGKSQFGRGGMITKSTMAQKVAKLGINVHIANGTTDDVLIGLLNKEIIHTRFVPEKSKSGKKKWIAHSENAATGIVKLNEGAKAVLTSGKATSLLPVGIIKIESDFLKGDIIKIVDEENNLIGLGIAEYGSDKARERIGLKKQKALVHYDYFYSAI</sequence>
<dbReference type="Gene3D" id="2.30.130.10">
    <property type="entry name" value="PUA domain"/>
    <property type="match status" value="1"/>
</dbReference>
<dbReference type="SUPFAM" id="SSF53633">
    <property type="entry name" value="Carbamate kinase-like"/>
    <property type="match status" value="1"/>
</dbReference>
<keyword evidence="11" id="KW-1185">Reference proteome</keyword>
<organism evidence="10 11">
    <name type="scientific">Pedobacter rhizosphaerae</name>
    <dbReference type="NCBI Taxonomy" id="390241"/>
    <lineage>
        <taxon>Bacteria</taxon>
        <taxon>Pseudomonadati</taxon>
        <taxon>Bacteroidota</taxon>
        <taxon>Sphingobacteriia</taxon>
        <taxon>Sphingobacteriales</taxon>
        <taxon>Sphingobacteriaceae</taxon>
        <taxon>Pedobacter</taxon>
    </lineage>
</organism>
<feature type="binding site" evidence="8">
    <location>
        <position position="61"/>
    </location>
    <ligand>
        <name>substrate</name>
    </ligand>
</feature>
<comment type="catalytic activity">
    <reaction evidence="8">
        <text>L-glutamate + ATP = L-glutamyl 5-phosphate + ADP</text>
        <dbReference type="Rhea" id="RHEA:14877"/>
        <dbReference type="ChEBI" id="CHEBI:29985"/>
        <dbReference type="ChEBI" id="CHEBI:30616"/>
        <dbReference type="ChEBI" id="CHEBI:58274"/>
        <dbReference type="ChEBI" id="CHEBI:456216"/>
        <dbReference type="EC" id="2.7.2.11"/>
    </reaction>
</comment>
<dbReference type="InterPro" id="IPR036974">
    <property type="entry name" value="PUA_sf"/>
</dbReference>
<name>A0A1H9IQF1_9SPHI</name>
<dbReference type="InterPro" id="IPR001048">
    <property type="entry name" value="Asp/Glu/Uridylate_kinase"/>
</dbReference>
<evidence type="ECO:0000256" key="8">
    <source>
        <dbReference type="HAMAP-Rule" id="MF_00456"/>
    </source>
</evidence>
<dbReference type="InterPro" id="IPR001057">
    <property type="entry name" value="Glu/AcGlu_kinase"/>
</dbReference>
<dbReference type="CDD" id="cd21157">
    <property type="entry name" value="PUA_G5K"/>
    <property type="match status" value="1"/>
</dbReference>
<proteinExistence type="inferred from homology"/>
<dbReference type="CDD" id="cd04242">
    <property type="entry name" value="AAK_G5K_ProB"/>
    <property type="match status" value="1"/>
</dbReference>
<keyword evidence="6 8" id="KW-0418">Kinase</keyword>
<gene>
    <name evidence="8" type="primary">proB</name>
    <name evidence="10" type="ORF">SAMN04488023_10146</name>
</gene>
<dbReference type="InterPro" id="IPR041739">
    <property type="entry name" value="G5K_ProB"/>
</dbReference>
<dbReference type="FunFam" id="3.40.1160.10:FF:000040">
    <property type="entry name" value="Glutamate 5-kinase"/>
    <property type="match status" value="1"/>
</dbReference>
<keyword evidence="7 8" id="KW-0067">ATP-binding</keyword>
<evidence type="ECO:0000256" key="4">
    <source>
        <dbReference type="ARBA" id="ARBA00022679"/>
    </source>
</evidence>
<dbReference type="GO" id="GO:0003723">
    <property type="term" value="F:RNA binding"/>
    <property type="evidence" value="ECO:0007669"/>
    <property type="project" value="InterPro"/>
</dbReference>
<feature type="domain" description="PUA" evidence="9">
    <location>
        <begin position="287"/>
        <end position="360"/>
    </location>
</feature>
<keyword evidence="1 8" id="KW-0963">Cytoplasm</keyword>
<comment type="similarity">
    <text evidence="8">Belongs to the glutamate 5-kinase family.</text>
</comment>
<dbReference type="UniPathway" id="UPA00098">
    <property type="reaction ID" value="UER00359"/>
</dbReference>
<evidence type="ECO:0000256" key="3">
    <source>
        <dbReference type="ARBA" id="ARBA00022650"/>
    </source>
</evidence>
<dbReference type="SUPFAM" id="SSF88697">
    <property type="entry name" value="PUA domain-like"/>
    <property type="match status" value="1"/>
</dbReference>
<dbReference type="PROSITE" id="PS50890">
    <property type="entry name" value="PUA"/>
    <property type="match status" value="1"/>
</dbReference>
<keyword evidence="5 8" id="KW-0547">Nucleotide-binding</keyword>
<keyword evidence="4 8" id="KW-0808">Transferase</keyword>
<reference evidence="11" key="1">
    <citation type="submission" date="2016-10" db="EMBL/GenBank/DDBJ databases">
        <authorList>
            <person name="Varghese N."/>
            <person name="Submissions S."/>
        </authorList>
    </citation>
    <scope>NUCLEOTIDE SEQUENCE [LARGE SCALE GENOMIC DNA]</scope>
    <source>
        <strain evidence="11">DSM 18610</strain>
    </source>
</reference>
<comment type="subcellular location">
    <subcellularLocation>
        <location evidence="8">Cytoplasm</location>
    </subcellularLocation>
</comment>
<feature type="binding site" evidence="8">
    <location>
        <position position="148"/>
    </location>
    <ligand>
        <name>substrate</name>
    </ligand>
</feature>
<dbReference type="GO" id="GO:0005524">
    <property type="term" value="F:ATP binding"/>
    <property type="evidence" value="ECO:0007669"/>
    <property type="project" value="UniProtKB-KW"/>
</dbReference>
<keyword evidence="2 8" id="KW-0028">Amino-acid biosynthesis</keyword>
<evidence type="ECO:0000313" key="11">
    <source>
        <dbReference type="Proteomes" id="UP000199572"/>
    </source>
</evidence>
<evidence type="ECO:0000313" key="10">
    <source>
        <dbReference type="EMBL" id="SEQ76739.1"/>
    </source>
</evidence>
<protein>
    <recommendedName>
        <fullName evidence="8">Glutamate 5-kinase</fullName>
        <ecNumber evidence="8">2.7.2.11</ecNumber>
    </recommendedName>
    <alternativeName>
        <fullName evidence="8">Gamma-glutamyl kinase</fullName>
        <shortName evidence="8">GK</shortName>
    </alternativeName>
</protein>
<dbReference type="InterPro" id="IPR011529">
    <property type="entry name" value="Glu_5kinase"/>
</dbReference>
<keyword evidence="3 8" id="KW-0641">Proline biosynthesis</keyword>
<dbReference type="EC" id="2.7.2.11" evidence="8"/>
<dbReference type="GO" id="GO:0005829">
    <property type="term" value="C:cytosol"/>
    <property type="evidence" value="ECO:0007669"/>
    <property type="project" value="TreeGrafter"/>
</dbReference>
<comment type="caution">
    <text evidence="8">Lacks conserved residue(s) required for the propagation of feature annotation.</text>
</comment>
<evidence type="ECO:0000259" key="9">
    <source>
        <dbReference type="SMART" id="SM00359"/>
    </source>
</evidence>
<dbReference type="InterPro" id="IPR015947">
    <property type="entry name" value="PUA-like_sf"/>
</dbReference>
<dbReference type="GO" id="GO:0055129">
    <property type="term" value="P:L-proline biosynthetic process"/>
    <property type="evidence" value="ECO:0007669"/>
    <property type="project" value="UniProtKB-UniRule"/>
</dbReference>
<dbReference type="InterPro" id="IPR002478">
    <property type="entry name" value="PUA"/>
</dbReference>
<dbReference type="Proteomes" id="UP000199572">
    <property type="component" value="Unassembled WGS sequence"/>
</dbReference>
<dbReference type="Pfam" id="PF01472">
    <property type="entry name" value="PUA"/>
    <property type="match status" value="1"/>
</dbReference>
<evidence type="ECO:0000256" key="5">
    <source>
        <dbReference type="ARBA" id="ARBA00022741"/>
    </source>
</evidence>
<dbReference type="NCBIfam" id="TIGR01027">
    <property type="entry name" value="proB"/>
    <property type="match status" value="1"/>
</dbReference>